<reference evidence="7" key="1">
    <citation type="submission" date="2016-10" db="EMBL/GenBank/DDBJ databases">
        <authorList>
            <person name="Varghese N."/>
            <person name="Submissions S."/>
        </authorList>
    </citation>
    <scope>NUCLEOTIDE SEQUENCE [LARGE SCALE GENOMIC DNA]</scope>
    <source>
        <strain evidence="7">XBD2006</strain>
    </source>
</reference>
<dbReference type="PANTHER" id="PTHR47618">
    <property type="entry name" value="BIFUNCTIONAL OLIGORIBONUCLEASE AND PAP PHOSPHATASE NRNA"/>
    <property type="match status" value="1"/>
</dbReference>
<accession>A0A1G5CKP5</accession>
<dbReference type="SUPFAM" id="SSF64182">
    <property type="entry name" value="DHH phosphoesterases"/>
    <property type="match status" value="1"/>
</dbReference>
<keyword evidence="1" id="KW-1003">Cell membrane</keyword>
<dbReference type="InterPro" id="IPR001667">
    <property type="entry name" value="DDH_dom"/>
</dbReference>
<dbReference type="PANTHER" id="PTHR47618:SF2">
    <property type="entry name" value="CYCLIC-DI-AMP PHOSPHODIESTERASE GDPP"/>
    <property type="match status" value="1"/>
</dbReference>
<feature type="domain" description="DDH" evidence="4">
    <location>
        <begin position="369"/>
        <end position="524"/>
    </location>
</feature>
<feature type="binding site" evidence="2">
    <location>
        <position position="527"/>
    </location>
    <ligand>
        <name>Mn(2+)</name>
        <dbReference type="ChEBI" id="CHEBI:29035"/>
        <label>2</label>
    </ligand>
</feature>
<dbReference type="AlphaFoldDB" id="A0A1G5CKP5"/>
<keyword evidence="1" id="KW-0378">Hydrolase</keyword>
<dbReference type="Gene3D" id="3.10.310.30">
    <property type="match status" value="1"/>
</dbReference>
<keyword evidence="2" id="KW-0464">Manganese</keyword>
<evidence type="ECO:0000256" key="1">
    <source>
        <dbReference type="PIRNR" id="PIRNR026583"/>
    </source>
</evidence>
<dbReference type="InterPro" id="IPR014528">
    <property type="entry name" value="GdpP/PdeA"/>
</dbReference>
<evidence type="ECO:0000259" key="4">
    <source>
        <dbReference type="Pfam" id="PF01368"/>
    </source>
</evidence>
<proteinExistence type="inferred from homology"/>
<feature type="binding site" evidence="2">
    <location>
        <position position="378"/>
    </location>
    <ligand>
        <name>Mn(2+)</name>
        <dbReference type="ChEBI" id="CHEBI:29035"/>
        <label>1</label>
    </ligand>
</feature>
<organism evidence="6 7">
    <name type="scientific">Butyrivibrio hungatei</name>
    <dbReference type="NCBI Taxonomy" id="185008"/>
    <lineage>
        <taxon>Bacteria</taxon>
        <taxon>Bacillati</taxon>
        <taxon>Bacillota</taxon>
        <taxon>Clostridia</taxon>
        <taxon>Lachnospirales</taxon>
        <taxon>Lachnospiraceae</taxon>
        <taxon>Butyrivibrio</taxon>
    </lineage>
</organism>
<dbReference type="EC" id="3.1.4.-" evidence="1"/>
<dbReference type="Pfam" id="PF02272">
    <property type="entry name" value="DHHA1"/>
    <property type="match status" value="1"/>
</dbReference>
<sequence>MATKNRIKLKGKLVTYLKVLAYLGIMLLFVNIAVFIVDDSAGLILLIFTGFYFVSVMYLNFYNKPIIMNELISFATQYGQIQKRLLKELDLAHAILDDSGKIVWANTAFEKAVHIEKGLYKKTIFSLFPGIAADKFPVDNEEVSYKVDYENSNFTIKFKRISLHEMAVNSDIIDAESYEGSLIAVYLYDETALRLAIQEVDNQSLAAGLIYIDNYEEALNSVEEVRRSLLTALIDRKINKYIASSNGISKKIEKDKYFVVMPKKSCETLIQQRFDILEDVKTVNIGNEMAVTLSIGLGLDGLSYAQNYEFARNAIDLALGRGGDQAVVKSVDSTSYYGGKSQTIEKSTRVKARVKAHALREIISGKDTVIVMGHRLGDVDSFGASVGIYRIARTLEKKCHIVLNDVTASMQPLVDLFKSNPDYEDDMIINNQQAIDIAGNNTVLVVVDVNKPSITECPELLRFCKTIVVLDHHRAGTEVIENATLSYVEPYASSACEMVSEILQYIGENVKIHNEEADSLYSGMVVDTNNFMNKTGVRTFEAAAFLRRNGADVTRVRKLFREDADEYKAKADAVSQAEIYRDRYAISIMKNDDIQSPTIIGAQAANELLNIKGVRASFVCTDYQNKVYVSARSIDEVNVQIIMERLGGGGHMSSAGCQIDGMSLEEAVDVVKDEIDKMIEEGELS</sequence>
<evidence type="ECO:0000259" key="5">
    <source>
        <dbReference type="Pfam" id="PF02272"/>
    </source>
</evidence>
<feature type="transmembrane region" description="Helical" evidence="3">
    <location>
        <begin position="20"/>
        <end position="37"/>
    </location>
</feature>
<dbReference type="PIRSF" id="PIRSF026583">
    <property type="entry name" value="YybT"/>
    <property type="match status" value="1"/>
</dbReference>
<keyword evidence="1 3" id="KW-0472">Membrane</keyword>
<feature type="binding site" evidence="2">
    <location>
        <position position="380"/>
    </location>
    <ligand>
        <name>Mn(2+)</name>
        <dbReference type="ChEBI" id="CHEBI:29035"/>
        <label>2</label>
    </ligand>
</feature>
<comment type="cofactor">
    <cofactor evidence="2">
        <name>Mn(2+)</name>
        <dbReference type="ChEBI" id="CHEBI:29035"/>
    </cofactor>
    <text evidence="2">For phosphodiesterase activity, probably binds 2 Mn(2+) per subunit.</text>
</comment>
<dbReference type="OrthoDB" id="9759476at2"/>
<protein>
    <recommendedName>
        <fullName evidence="1">Cyclic-di-AMP phosphodiesterase</fullName>
        <ecNumber evidence="1">3.1.4.-</ecNumber>
    </recommendedName>
</protein>
<dbReference type="GO" id="GO:0046872">
    <property type="term" value="F:metal ion binding"/>
    <property type="evidence" value="ECO:0007669"/>
    <property type="project" value="UniProtKB-KW"/>
</dbReference>
<gene>
    <name evidence="6" type="ORF">SAMN02910451_01169</name>
</gene>
<comment type="subcellular location">
    <subcellularLocation>
        <location evidence="1">Cell membrane</location>
    </subcellularLocation>
</comment>
<dbReference type="Proteomes" id="UP000183047">
    <property type="component" value="Unassembled WGS sequence"/>
</dbReference>
<comment type="catalytic activity">
    <reaction evidence="1">
        <text>3',3'-c-di-AMP + H2O = 5'-O-phosphonoadenylyl-(3'-&gt;5')-adenosine + H(+)</text>
        <dbReference type="Rhea" id="RHEA:54420"/>
        <dbReference type="ChEBI" id="CHEBI:15377"/>
        <dbReference type="ChEBI" id="CHEBI:15378"/>
        <dbReference type="ChEBI" id="CHEBI:71500"/>
        <dbReference type="ChEBI" id="CHEBI:138171"/>
    </reaction>
</comment>
<feature type="binding site" evidence="2">
    <location>
        <position position="472"/>
    </location>
    <ligand>
        <name>Mn(2+)</name>
        <dbReference type="ChEBI" id="CHEBI:29035"/>
        <label>2</label>
    </ligand>
</feature>
<feature type="binding site" evidence="2">
    <location>
        <position position="448"/>
    </location>
    <ligand>
        <name>Mn(2+)</name>
        <dbReference type="ChEBI" id="CHEBI:29035"/>
        <label>2</label>
    </ligand>
</feature>
<dbReference type="GO" id="GO:0106409">
    <property type="term" value="F:cyclic-di-AMP phosphodiesterase activity"/>
    <property type="evidence" value="ECO:0007669"/>
    <property type="project" value="RHEA"/>
</dbReference>
<dbReference type="Pfam" id="PF01368">
    <property type="entry name" value="DHH"/>
    <property type="match status" value="1"/>
</dbReference>
<evidence type="ECO:0000313" key="6">
    <source>
        <dbReference type="EMBL" id="SCY02830.1"/>
    </source>
</evidence>
<feature type="domain" description="DHHA1" evidence="5">
    <location>
        <begin position="602"/>
        <end position="675"/>
    </location>
</feature>
<feature type="transmembrane region" description="Helical" evidence="3">
    <location>
        <begin position="43"/>
        <end position="61"/>
    </location>
</feature>
<comment type="similarity">
    <text evidence="1">Belongs to the GdpP/PdeA phosphodiesterase family.</text>
</comment>
<dbReference type="GO" id="GO:0005886">
    <property type="term" value="C:plasma membrane"/>
    <property type="evidence" value="ECO:0007669"/>
    <property type="project" value="UniProtKB-SubCell"/>
</dbReference>
<evidence type="ECO:0000313" key="7">
    <source>
        <dbReference type="Proteomes" id="UP000183047"/>
    </source>
</evidence>
<evidence type="ECO:0000256" key="3">
    <source>
        <dbReference type="SAM" id="Phobius"/>
    </source>
</evidence>
<dbReference type="InterPro" id="IPR003156">
    <property type="entry name" value="DHHA1_dom"/>
</dbReference>
<comment type="function">
    <text evidence="1">Has phosphodiesterase (PDE) activity against cyclic-di-AMP (c-di-AMP).</text>
</comment>
<dbReference type="FunFam" id="3.90.1640.10:FF:000002">
    <property type="entry name" value="Cyclic-di-AMP phosphodiesterase"/>
    <property type="match status" value="1"/>
</dbReference>
<feature type="binding site" evidence="2">
    <location>
        <position position="374"/>
    </location>
    <ligand>
        <name>Mn(2+)</name>
        <dbReference type="ChEBI" id="CHEBI:29035"/>
        <label>1</label>
    </ligand>
</feature>
<dbReference type="GO" id="GO:0016787">
    <property type="term" value="F:hydrolase activity"/>
    <property type="evidence" value="ECO:0007669"/>
    <property type="project" value="UniProtKB-UniRule"/>
</dbReference>
<dbReference type="GO" id="GO:0003676">
    <property type="term" value="F:nucleic acid binding"/>
    <property type="evidence" value="ECO:0007669"/>
    <property type="project" value="UniProtKB-UniRule"/>
</dbReference>
<dbReference type="RefSeq" id="WP_074461849.1">
    <property type="nucleotide sequence ID" value="NZ_FMUR01000006.1"/>
</dbReference>
<dbReference type="STRING" id="185008.bhn_I2532"/>
<dbReference type="InterPro" id="IPR051319">
    <property type="entry name" value="Oligoribo/pAp-PDE_c-di-AMP_PDE"/>
</dbReference>
<dbReference type="InterPro" id="IPR038763">
    <property type="entry name" value="DHH_sf"/>
</dbReference>
<evidence type="ECO:0000256" key="2">
    <source>
        <dbReference type="PIRSR" id="PIRSR026583-50"/>
    </source>
</evidence>
<keyword evidence="2" id="KW-0479">Metal-binding</keyword>
<feature type="binding site" evidence="2">
    <location>
        <position position="448"/>
    </location>
    <ligand>
        <name>Mn(2+)</name>
        <dbReference type="ChEBI" id="CHEBI:29035"/>
        <label>1</label>
    </ligand>
</feature>
<keyword evidence="3" id="KW-0812">Transmembrane</keyword>
<dbReference type="Gene3D" id="3.90.1640.10">
    <property type="entry name" value="inorganic pyrophosphatase (n-terminal core)"/>
    <property type="match status" value="1"/>
</dbReference>
<keyword evidence="3" id="KW-1133">Transmembrane helix</keyword>
<dbReference type="Pfam" id="PF24898">
    <property type="entry name" value="GGDEF_GdpP"/>
    <property type="match status" value="1"/>
</dbReference>
<keyword evidence="7" id="KW-1185">Reference proteome</keyword>
<dbReference type="EMBL" id="FMUR01000006">
    <property type="protein sequence ID" value="SCY02830.1"/>
    <property type="molecule type" value="Genomic_DNA"/>
</dbReference>
<name>A0A1G5CKP5_9FIRM</name>